<keyword evidence="1" id="KW-0805">Transcription regulation</keyword>
<reference evidence="6" key="1">
    <citation type="submission" date="2023-05" db="EMBL/GenBank/DDBJ databases">
        <authorList>
            <person name="Huff M."/>
        </authorList>
    </citation>
    <scope>NUCLEOTIDE SEQUENCE</scope>
</reference>
<evidence type="ECO:0000313" key="7">
    <source>
        <dbReference type="Proteomes" id="UP000834106"/>
    </source>
</evidence>
<keyword evidence="2" id="KW-0238">DNA-binding</keyword>
<evidence type="ECO:0000313" key="6">
    <source>
        <dbReference type="EMBL" id="CAI9779513.1"/>
    </source>
</evidence>
<evidence type="ECO:0000256" key="4">
    <source>
        <dbReference type="ARBA" id="ARBA00023242"/>
    </source>
</evidence>
<dbReference type="InterPro" id="IPR036093">
    <property type="entry name" value="NAC_dom_sf"/>
</dbReference>
<dbReference type="GO" id="GO:0006355">
    <property type="term" value="P:regulation of DNA-templated transcription"/>
    <property type="evidence" value="ECO:0007669"/>
    <property type="project" value="InterPro"/>
</dbReference>
<accession>A0AAD2A178</accession>
<evidence type="ECO:0000256" key="1">
    <source>
        <dbReference type="ARBA" id="ARBA00023015"/>
    </source>
</evidence>
<evidence type="ECO:0000256" key="3">
    <source>
        <dbReference type="ARBA" id="ARBA00023163"/>
    </source>
</evidence>
<dbReference type="PANTHER" id="PTHR31719:SF179">
    <property type="entry name" value="OS08G0148400 PROTEIN"/>
    <property type="match status" value="1"/>
</dbReference>
<dbReference type="Gene3D" id="2.170.150.80">
    <property type="entry name" value="NAC domain"/>
    <property type="match status" value="1"/>
</dbReference>
<proteinExistence type="predicted"/>
<keyword evidence="7" id="KW-1185">Reference proteome</keyword>
<dbReference type="Proteomes" id="UP000834106">
    <property type="component" value="Chromosome 17"/>
</dbReference>
<name>A0AAD2A178_9LAMI</name>
<dbReference type="PROSITE" id="PS51005">
    <property type="entry name" value="NAC"/>
    <property type="match status" value="1"/>
</dbReference>
<sequence length="203" mass="24305">MAIKQTYYAPTDLKYYYSQNETLPRSLIKVVNNVYDLNPENLEDDYGVNRAEEWLFYTPRDRENEIENIRNGAAVDGYWQVIGDDETIVDNDETLGFRKTLEFYKGNPPRGDKTSWIMHEIRANEDQQSVADDTKLDDWIVCRIYHEENRWKDETCRSEAEDDQWFDDLGDIIIYHEENRWKDETWQSDADDDQWFDDLGDLM</sequence>
<keyword evidence="4" id="KW-0539">Nucleus</keyword>
<protein>
    <recommendedName>
        <fullName evidence="5">NAC domain-containing protein</fullName>
    </recommendedName>
</protein>
<dbReference type="EMBL" id="OU503052">
    <property type="protein sequence ID" value="CAI9779513.1"/>
    <property type="molecule type" value="Genomic_DNA"/>
</dbReference>
<dbReference type="GO" id="GO:0003677">
    <property type="term" value="F:DNA binding"/>
    <property type="evidence" value="ECO:0007669"/>
    <property type="project" value="UniProtKB-KW"/>
</dbReference>
<evidence type="ECO:0000256" key="2">
    <source>
        <dbReference type="ARBA" id="ARBA00023125"/>
    </source>
</evidence>
<evidence type="ECO:0000259" key="5">
    <source>
        <dbReference type="PROSITE" id="PS51005"/>
    </source>
</evidence>
<feature type="domain" description="NAC" evidence="5">
    <location>
        <begin position="1"/>
        <end position="147"/>
    </location>
</feature>
<dbReference type="Pfam" id="PF02365">
    <property type="entry name" value="NAM"/>
    <property type="match status" value="1"/>
</dbReference>
<dbReference type="AlphaFoldDB" id="A0AAD2A178"/>
<gene>
    <name evidence="6" type="ORF">FPE_LOCUS26943</name>
</gene>
<dbReference type="PANTHER" id="PTHR31719">
    <property type="entry name" value="NAC TRANSCRIPTION FACTOR 56"/>
    <property type="match status" value="1"/>
</dbReference>
<dbReference type="InterPro" id="IPR003441">
    <property type="entry name" value="NAC-dom"/>
</dbReference>
<keyword evidence="3" id="KW-0804">Transcription</keyword>
<dbReference type="SUPFAM" id="SSF101941">
    <property type="entry name" value="NAC domain"/>
    <property type="match status" value="1"/>
</dbReference>
<organism evidence="6 7">
    <name type="scientific">Fraxinus pennsylvanica</name>
    <dbReference type="NCBI Taxonomy" id="56036"/>
    <lineage>
        <taxon>Eukaryota</taxon>
        <taxon>Viridiplantae</taxon>
        <taxon>Streptophyta</taxon>
        <taxon>Embryophyta</taxon>
        <taxon>Tracheophyta</taxon>
        <taxon>Spermatophyta</taxon>
        <taxon>Magnoliopsida</taxon>
        <taxon>eudicotyledons</taxon>
        <taxon>Gunneridae</taxon>
        <taxon>Pentapetalae</taxon>
        <taxon>asterids</taxon>
        <taxon>lamiids</taxon>
        <taxon>Lamiales</taxon>
        <taxon>Oleaceae</taxon>
        <taxon>Oleeae</taxon>
        <taxon>Fraxinus</taxon>
    </lineage>
</organism>